<sequence length="150" mass="15804">MNAMKFPAVAPRLLQVAIFSAVMYATIQIALSLGVERKSWLQLSWEFLAGGSFGAMAGMAFFILFGAIGWVCGALYGSIGLWMLMIGGGLGGLGLGALANIIRNPQRYTFHWPTILAVAAVGILLALILSSLAFRIAVRAPSASVRATDA</sequence>
<proteinExistence type="predicted"/>
<feature type="transmembrane region" description="Helical" evidence="1">
    <location>
        <begin position="12"/>
        <end position="35"/>
    </location>
</feature>
<accession>A0A916SRQ3</accession>
<feature type="transmembrane region" description="Helical" evidence="1">
    <location>
        <begin position="82"/>
        <end position="102"/>
    </location>
</feature>
<dbReference type="RefSeq" id="WP_188709681.1">
    <property type="nucleotide sequence ID" value="NZ_BMIG01000015.1"/>
</dbReference>
<dbReference type="Proteomes" id="UP000620596">
    <property type="component" value="Unassembled WGS sequence"/>
</dbReference>
<evidence type="ECO:0000313" key="2">
    <source>
        <dbReference type="EMBL" id="GGB10036.1"/>
    </source>
</evidence>
<reference evidence="2" key="2">
    <citation type="submission" date="2020-09" db="EMBL/GenBank/DDBJ databases">
        <authorList>
            <person name="Sun Q."/>
            <person name="Zhou Y."/>
        </authorList>
    </citation>
    <scope>NUCLEOTIDE SEQUENCE</scope>
    <source>
        <strain evidence="2">CGMCC 1.15322</strain>
    </source>
</reference>
<evidence type="ECO:0000256" key="1">
    <source>
        <dbReference type="SAM" id="Phobius"/>
    </source>
</evidence>
<keyword evidence="1" id="KW-1133">Transmembrane helix</keyword>
<evidence type="ECO:0000313" key="3">
    <source>
        <dbReference type="Proteomes" id="UP000620596"/>
    </source>
</evidence>
<comment type="caution">
    <text evidence="2">The sequence shown here is derived from an EMBL/GenBank/DDBJ whole genome shotgun (WGS) entry which is preliminary data.</text>
</comment>
<gene>
    <name evidence="2" type="ORF">GCM10011496_33720</name>
</gene>
<reference evidence="2" key="1">
    <citation type="journal article" date="2014" name="Int. J. Syst. Evol. Microbiol.">
        <title>Complete genome sequence of Corynebacterium casei LMG S-19264T (=DSM 44701T), isolated from a smear-ripened cheese.</title>
        <authorList>
            <consortium name="US DOE Joint Genome Institute (JGI-PGF)"/>
            <person name="Walter F."/>
            <person name="Albersmeier A."/>
            <person name="Kalinowski J."/>
            <person name="Ruckert C."/>
        </authorList>
    </citation>
    <scope>NUCLEOTIDE SEQUENCE</scope>
    <source>
        <strain evidence="2">CGMCC 1.15322</strain>
    </source>
</reference>
<dbReference type="EMBL" id="BMIG01000015">
    <property type="protein sequence ID" value="GGB10036.1"/>
    <property type="molecule type" value="Genomic_DNA"/>
</dbReference>
<feature type="transmembrane region" description="Helical" evidence="1">
    <location>
        <begin position="114"/>
        <end position="138"/>
    </location>
</feature>
<dbReference type="AlphaFoldDB" id="A0A916SRQ3"/>
<keyword evidence="3" id="KW-1185">Reference proteome</keyword>
<keyword evidence="1" id="KW-0472">Membrane</keyword>
<protein>
    <submittedName>
        <fullName evidence="2">Uncharacterized protein</fullName>
    </submittedName>
</protein>
<feature type="transmembrane region" description="Helical" evidence="1">
    <location>
        <begin position="47"/>
        <end position="76"/>
    </location>
</feature>
<organism evidence="2 3">
    <name type="scientific">Polaromonas eurypsychrophila</name>
    <dbReference type="NCBI Taxonomy" id="1614635"/>
    <lineage>
        <taxon>Bacteria</taxon>
        <taxon>Pseudomonadati</taxon>
        <taxon>Pseudomonadota</taxon>
        <taxon>Betaproteobacteria</taxon>
        <taxon>Burkholderiales</taxon>
        <taxon>Comamonadaceae</taxon>
        <taxon>Polaromonas</taxon>
    </lineage>
</organism>
<name>A0A916SRQ3_9BURK</name>
<keyword evidence="1" id="KW-0812">Transmembrane</keyword>